<evidence type="ECO:0000256" key="2">
    <source>
        <dbReference type="SAM" id="MobiDB-lite"/>
    </source>
</evidence>
<feature type="coiled-coil region" evidence="1">
    <location>
        <begin position="175"/>
        <end position="216"/>
    </location>
</feature>
<dbReference type="Proteomes" id="UP001165060">
    <property type="component" value="Unassembled WGS sequence"/>
</dbReference>
<feature type="compositionally biased region" description="Basic residues" evidence="2">
    <location>
        <begin position="294"/>
        <end position="306"/>
    </location>
</feature>
<evidence type="ECO:0000313" key="4">
    <source>
        <dbReference type="Proteomes" id="UP001165060"/>
    </source>
</evidence>
<comment type="caution">
    <text evidence="3">The sequence shown here is derived from an EMBL/GenBank/DDBJ whole genome shotgun (WGS) entry which is preliminary data.</text>
</comment>
<feature type="coiled-coil region" evidence="1">
    <location>
        <begin position="81"/>
        <end position="112"/>
    </location>
</feature>
<organism evidence="3 4">
    <name type="scientific">Tetraparma gracilis</name>
    <dbReference type="NCBI Taxonomy" id="2962635"/>
    <lineage>
        <taxon>Eukaryota</taxon>
        <taxon>Sar</taxon>
        <taxon>Stramenopiles</taxon>
        <taxon>Ochrophyta</taxon>
        <taxon>Bolidophyceae</taxon>
        <taxon>Parmales</taxon>
        <taxon>Triparmaceae</taxon>
        <taxon>Tetraparma</taxon>
    </lineage>
</organism>
<dbReference type="EMBL" id="BRYB01004013">
    <property type="protein sequence ID" value="GMI24276.1"/>
    <property type="molecule type" value="Genomic_DNA"/>
</dbReference>
<keyword evidence="1" id="KW-0175">Coiled coil</keyword>
<keyword evidence="4" id="KW-1185">Reference proteome</keyword>
<accession>A0ABQ6MDX5</accession>
<feature type="region of interest" description="Disordered" evidence="2">
    <location>
        <begin position="240"/>
        <end position="264"/>
    </location>
</feature>
<evidence type="ECO:0000313" key="3">
    <source>
        <dbReference type="EMBL" id="GMI24276.1"/>
    </source>
</evidence>
<sequence>MPPHPTYLDSLSKHQSIEIQLARERRRNDQNVADLEDCRRRLQAQQEKLADAEVGSQKRAKALQAESSHLAAKVLDAELELNKERKGRGEAEEALRRAKAEFEKRVEGLQRSTMGTINKAESSLTYYNDEWSRRLEMERESWETKMLEREEMNDHNIMSLQSQFGDAHKYFKETAAKLKRDLTKEENRRLDLQDTLEDAREELSRERAARKALTAQLKKERKWREKCLHLTQGVVEMKSEGDLSGASAETPQVSSPNPIPQHLDPASKAYLQAVEEYIQAEGGAQYDGSTPLHNRQRGPPHPHQHPAGHPGHPGHPAHAALEEERRKNKLLTLELLRQRTLMNAPASVPVMGATPRDYDVYSNLSSPTHHAGGGLGTPHTQSTSPYFPLGSPVAAAGAAAYGRAVNDREVAALRVAVERHDIERVLDAEIGVERDVEFDSLKMQLQEERRVAKEREDKMREIEVKAEQERKEWVEKDQMRSGAIGEIVKTSEQMYKALEEEKERNMMQEKALRESMEDERLEMERKLRASKGDLERVMEEQAMALKETRKAMAGAGVVPEMEESPTRTNGKMMGGHSKETVKATKRSSMHMSVPDVGDVEDWKKRFGTGD</sequence>
<protein>
    <submittedName>
        <fullName evidence="3">Uncharacterized protein</fullName>
    </submittedName>
</protein>
<reference evidence="3 4" key="1">
    <citation type="journal article" date="2023" name="Commun. Biol.">
        <title>Genome analysis of Parmales, the sister group of diatoms, reveals the evolutionary specialization of diatoms from phago-mixotrophs to photoautotrophs.</title>
        <authorList>
            <person name="Ban H."/>
            <person name="Sato S."/>
            <person name="Yoshikawa S."/>
            <person name="Yamada K."/>
            <person name="Nakamura Y."/>
            <person name="Ichinomiya M."/>
            <person name="Sato N."/>
            <person name="Blanc-Mathieu R."/>
            <person name="Endo H."/>
            <person name="Kuwata A."/>
            <person name="Ogata H."/>
        </authorList>
    </citation>
    <scope>NUCLEOTIDE SEQUENCE [LARGE SCALE GENOMIC DNA]</scope>
</reference>
<feature type="compositionally biased region" description="Low complexity" evidence="2">
    <location>
        <begin position="307"/>
        <end position="318"/>
    </location>
</feature>
<feature type="region of interest" description="Disordered" evidence="2">
    <location>
        <begin position="549"/>
        <end position="610"/>
    </location>
</feature>
<proteinExistence type="predicted"/>
<feature type="region of interest" description="Disordered" evidence="2">
    <location>
        <begin position="284"/>
        <end position="318"/>
    </location>
</feature>
<evidence type="ECO:0000256" key="1">
    <source>
        <dbReference type="SAM" id="Coils"/>
    </source>
</evidence>
<gene>
    <name evidence="3" type="ORF">TeGR_g3338</name>
</gene>
<feature type="coiled-coil region" evidence="1">
    <location>
        <begin position="442"/>
        <end position="540"/>
    </location>
</feature>
<feature type="compositionally biased region" description="Polar residues" evidence="2">
    <location>
        <begin position="247"/>
        <end position="256"/>
    </location>
</feature>
<name>A0ABQ6MDX5_9STRA</name>